<accession>R7QHW2</accession>
<dbReference type="EMBL" id="HG001860">
    <property type="protein sequence ID" value="CDF37674.1"/>
    <property type="molecule type" value="Genomic_DNA"/>
</dbReference>
<dbReference type="GeneID" id="17325262"/>
<evidence type="ECO:0000313" key="2">
    <source>
        <dbReference type="EMBL" id="CDF37674.1"/>
    </source>
</evidence>
<evidence type="ECO:0000256" key="1">
    <source>
        <dbReference type="SAM" id="MobiDB-lite"/>
    </source>
</evidence>
<dbReference type="Gramene" id="CDF37674">
    <property type="protein sequence ID" value="CDF37674"/>
    <property type="gene ID" value="CHC_T00005857001"/>
</dbReference>
<gene>
    <name evidence="2" type="ORF">CHC_T00005857001</name>
</gene>
<protein>
    <submittedName>
        <fullName evidence="2">Uncharacterized protein</fullName>
    </submittedName>
</protein>
<dbReference type="Proteomes" id="UP000012073">
    <property type="component" value="Unassembled WGS sequence"/>
</dbReference>
<organism evidence="2 3">
    <name type="scientific">Chondrus crispus</name>
    <name type="common">Carrageen Irish moss</name>
    <name type="synonym">Polymorpha crispa</name>
    <dbReference type="NCBI Taxonomy" id="2769"/>
    <lineage>
        <taxon>Eukaryota</taxon>
        <taxon>Rhodophyta</taxon>
        <taxon>Florideophyceae</taxon>
        <taxon>Rhodymeniophycidae</taxon>
        <taxon>Gigartinales</taxon>
        <taxon>Gigartinaceae</taxon>
        <taxon>Chondrus</taxon>
    </lineage>
</organism>
<dbReference type="RefSeq" id="XP_005717545.1">
    <property type="nucleotide sequence ID" value="XM_005717488.1"/>
</dbReference>
<dbReference type="AlphaFoldDB" id="R7QHW2"/>
<dbReference type="KEGG" id="ccp:CHC_T00005857001"/>
<keyword evidence="3" id="KW-1185">Reference proteome</keyword>
<reference evidence="3" key="1">
    <citation type="journal article" date="2013" name="Proc. Natl. Acad. Sci. U.S.A.">
        <title>Genome structure and metabolic features in the red seaweed Chondrus crispus shed light on evolution of the Archaeplastida.</title>
        <authorList>
            <person name="Collen J."/>
            <person name="Porcel B."/>
            <person name="Carre W."/>
            <person name="Ball S.G."/>
            <person name="Chaparro C."/>
            <person name="Tonon T."/>
            <person name="Barbeyron T."/>
            <person name="Michel G."/>
            <person name="Noel B."/>
            <person name="Valentin K."/>
            <person name="Elias M."/>
            <person name="Artiguenave F."/>
            <person name="Arun A."/>
            <person name="Aury J.M."/>
            <person name="Barbosa-Neto J.F."/>
            <person name="Bothwell J.H."/>
            <person name="Bouget F.Y."/>
            <person name="Brillet L."/>
            <person name="Cabello-Hurtado F."/>
            <person name="Capella-Gutierrez S."/>
            <person name="Charrier B."/>
            <person name="Cladiere L."/>
            <person name="Cock J.M."/>
            <person name="Coelho S.M."/>
            <person name="Colleoni C."/>
            <person name="Czjzek M."/>
            <person name="Da Silva C."/>
            <person name="Delage L."/>
            <person name="Denoeud F."/>
            <person name="Deschamps P."/>
            <person name="Dittami S.M."/>
            <person name="Gabaldon T."/>
            <person name="Gachon C.M."/>
            <person name="Groisillier A."/>
            <person name="Herve C."/>
            <person name="Jabbari K."/>
            <person name="Katinka M."/>
            <person name="Kloareg B."/>
            <person name="Kowalczyk N."/>
            <person name="Labadie K."/>
            <person name="Leblanc C."/>
            <person name="Lopez P.J."/>
            <person name="McLachlan D.H."/>
            <person name="Meslet-Cladiere L."/>
            <person name="Moustafa A."/>
            <person name="Nehr Z."/>
            <person name="Nyvall Collen P."/>
            <person name="Panaud O."/>
            <person name="Partensky F."/>
            <person name="Poulain J."/>
            <person name="Rensing S.A."/>
            <person name="Rousvoal S."/>
            <person name="Samson G."/>
            <person name="Symeonidi A."/>
            <person name="Weissenbach J."/>
            <person name="Zambounis A."/>
            <person name="Wincker P."/>
            <person name="Boyen C."/>
        </authorList>
    </citation>
    <scope>NUCLEOTIDE SEQUENCE [LARGE SCALE GENOMIC DNA]</scope>
    <source>
        <strain evidence="3">cv. Stackhouse</strain>
    </source>
</reference>
<evidence type="ECO:0000313" key="3">
    <source>
        <dbReference type="Proteomes" id="UP000012073"/>
    </source>
</evidence>
<name>R7QHW2_CHOCR</name>
<sequence length="122" mass="13125">MTGIARCRDNAGFRRGARGLGLLYKARSTSRTIPHARQTHSYPSVHTSRPSEAQAPCKAWLSVYLLPSFSSHSSLFLPQLLTRSRSAEAPPGTGSLFTTALPPATSVVSYQTPVSCSRHSPA</sequence>
<feature type="region of interest" description="Disordered" evidence="1">
    <location>
        <begin position="31"/>
        <end position="50"/>
    </location>
</feature>
<proteinExistence type="predicted"/>
<feature type="compositionally biased region" description="Polar residues" evidence="1">
    <location>
        <begin position="39"/>
        <end position="50"/>
    </location>
</feature>